<feature type="region of interest" description="Disordered" evidence="1">
    <location>
        <begin position="74"/>
        <end position="96"/>
    </location>
</feature>
<evidence type="ECO:0000313" key="3">
    <source>
        <dbReference type="EMBL" id="KXT18994.1"/>
    </source>
</evidence>
<organism evidence="3 4">
    <name type="scientific">Pseudocercospora musae</name>
    <dbReference type="NCBI Taxonomy" id="113226"/>
    <lineage>
        <taxon>Eukaryota</taxon>
        <taxon>Fungi</taxon>
        <taxon>Dikarya</taxon>
        <taxon>Ascomycota</taxon>
        <taxon>Pezizomycotina</taxon>
        <taxon>Dothideomycetes</taxon>
        <taxon>Dothideomycetidae</taxon>
        <taxon>Mycosphaerellales</taxon>
        <taxon>Mycosphaerellaceae</taxon>
        <taxon>Pseudocercospora</taxon>
    </lineage>
</organism>
<feature type="signal peptide" evidence="2">
    <location>
        <begin position="1"/>
        <end position="24"/>
    </location>
</feature>
<name>A0A139IWP1_9PEZI</name>
<evidence type="ECO:0000313" key="4">
    <source>
        <dbReference type="Proteomes" id="UP000073492"/>
    </source>
</evidence>
<reference evidence="3 4" key="1">
    <citation type="submission" date="2015-07" db="EMBL/GenBank/DDBJ databases">
        <title>Comparative genomics of the Sigatoka disease complex on banana suggests a link between parallel evolutionary changes in Pseudocercospora fijiensis and Pseudocercospora eumusae and increased virulence on the banana host.</title>
        <authorList>
            <person name="Chang T.-C."/>
            <person name="Salvucci A."/>
            <person name="Crous P.W."/>
            <person name="Stergiopoulos I."/>
        </authorList>
    </citation>
    <scope>NUCLEOTIDE SEQUENCE [LARGE SCALE GENOMIC DNA]</scope>
    <source>
        <strain evidence="3 4">CBS 116634</strain>
    </source>
</reference>
<dbReference type="EMBL" id="LFZO01000001">
    <property type="protein sequence ID" value="KXT18994.1"/>
    <property type="molecule type" value="Genomic_DNA"/>
</dbReference>
<sequence>MSAQSVNVFALFAILFSLACIASAPRSIPERDHNDGIASKVGCGAVSFVLTTYLPKPHATAFCDAYMQVAKKTQSPSEDTPSAPSAKDQAQPTSTMRAYRKASIPEFKWLRERQSQESTRSTILKGPCSCLSQPDPEKTSIITITKTTISNNTAKQPREPASLPQISHQLHLASVIAIESGLSRVNVSLESAEVGSVRQAVITARPVQIRPSEKDRGWRHVSNQLAVASMIAHDDATSNVSMRLTDLHMGRLGLLKLLEANKSSL</sequence>
<evidence type="ECO:0000256" key="1">
    <source>
        <dbReference type="SAM" id="MobiDB-lite"/>
    </source>
</evidence>
<dbReference type="AlphaFoldDB" id="A0A139IWP1"/>
<keyword evidence="4" id="KW-1185">Reference proteome</keyword>
<keyword evidence="2" id="KW-0732">Signal</keyword>
<accession>A0A139IWP1</accession>
<evidence type="ECO:0000256" key="2">
    <source>
        <dbReference type="SAM" id="SignalP"/>
    </source>
</evidence>
<feature type="chain" id="PRO_5007297782" evidence="2">
    <location>
        <begin position="25"/>
        <end position="265"/>
    </location>
</feature>
<protein>
    <submittedName>
        <fullName evidence="3">Uncharacterized protein</fullName>
    </submittedName>
</protein>
<dbReference type="OrthoDB" id="10333340at2759"/>
<proteinExistence type="predicted"/>
<dbReference type="Proteomes" id="UP000073492">
    <property type="component" value="Unassembled WGS sequence"/>
</dbReference>
<comment type="caution">
    <text evidence="3">The sequence shown here is derived from an EMBL/GenBank/DDBJ whole genome shotgun (WGS) entry which is preliminary data.</text>
</comment>
<gene>
    <name evidence="3" type="ORF">AC579_8773</name>
</gene>